<dbReference type="Pfam" id="PF13174">
    <property type="entry name" value="TPR_6"/>
    <property type="match status" value="1"/>
</dbReference>
<organism evidence="6 7">
    <name type="scientific">Ancylostoma ceylanicum</name>
    <dbReference type="NCBI Taxonomy" id="53326"/>
    <lineage>
        <taxon>Eukaryota</taxon>
        <taxon>Metazoa</taxon>
        <taxon>Ecdysozoa</taxon>
        <taxon>Nematoda</taxon>
        <taxon>Chromadorea</taxon>
        <taxon>Rhabditida</taxon>
        <taxon>Rhabditina</taxon>
        <taxon>Rhabditomorpha</taxon>
        <taxon>Strongyloidea</taxon>
        <taxon>Ancylostomatidae</taxon>
        <taxon>Ancylostomatinae</taxon>
        <taxon>Ancylostoma</taxon>
    </lineage>
</organism>
<feature type="compositionally biased region" description="Basic residues" evidence="5">
    <location>
        <begin position="1157"/>
        <end position="1174"/>
    </location>
</feature>
<dbReference type="FunFam" id="1.25.40.10:FF:000322">
    <property type="entry name" value="RNA polymerase-associated protein CTR9 homolog"/>
    <property type="match status" value="1"/>
</dbReference>
<proteinExistence type="predicted"/>
<dbReference type="GO" id="GO:0006355">
    <property type="term" value="P:regulation of DNA-templated transcription"/>
    <property type="evidence" value="ECO:0007669"/>
    <property type="project" value="InterPro"/>
</dbReference>
<dbReference type="InterPro" id="IPR011990">
    <property type="entry name" value="TPR-like_helical_dom_sf"/>
</dbReference>
<dbReference type="Pfam" id="PF13432">
    <property type="entry name" value="TPR_16"/>
    <property type="match status" value="2"/>
</dbReference>
<dbReference type="PROSITE" id="PS51257">
    <property type="entry name" value="PROKAR_LIPOPROTEIN"/>
    <property type="match status" value="1"/>
</dbReference>
<feature type="repeat" description="TPR" evidence="3">
    <location>
        <begin position="542"/>
        <end position="575"/>
    </location>
</feature>
<feature type="repeat" description="TPR" evidence="3">
    <location>
        <begin position="399"/>
        <end position="432"/>
    </location>
</feature>
<dbReference type="SUPFAM" id="SSF48452">
    <property type="entry name" value="TPR-like"/>
    <property type="match status" value="4"/>
</dbReference>
<name>A0A0D6LXG2_9BILA</name>
<keyword evidence="2 3" id="KW-0802">TPR repeat</keyword>
<feature type="compositionally biased region" description="Basic and acidic residues" evidence="5">
    <location>
        <begin position="1242"/>
        <end position="1251"/>
    </location>
</feature>
<dbReference type="FunFam" id="1.25.40.10:FF:000162">
    <property type="entry name" value="CTR9 homolog, Paf1/RNA polymerase II complex component"/>
    <property type="match status" value="1"/>
</dbReference>
<keyword evidence="7" id="KW-1185">Reference proteome</keyword>
<dbReference type="Pfam" id="PF13181">
    <property type="entry name" value="TPR_8"/>
    <property type="match status" value="3"/>
</dbReference>
<evidence type="ECO:0000256" key="3">
    <source>
        <dbReference type="PROSITE-ProRule" id="PRU00339"/>
    </source>
</evidence>
<dbReference type="InterPro" id="IPR006597">
    <property type="entry name" value="Sel1-like"/>
</dbReference>
<dbReference type="Gene3D" id="1.25.40.10">
    <property type="entry name" value="Tetratricopeptide repeat domain"/>
    <property type="match status" value="4"/>
</dbReference>
<evidence type="ECO:0000256" key="4">
    <source>
        <dbReference type="SAM" id="Coils"/>
    </source>
</evidence>
<dbReference type="Proteomes" id="UP000054495">
    <property type="component" value="Unassembled WGS sequence"/>
</dbReference>
<gene>
    <name evidence="6" type="ORF">ANCCEY_04424</name>
</gene>
<keyword evidence="4" id="KW-0175">Coiled coil</keyword>
<dbReference type="PANTHER" id="PTHR14027">
    <property type="entry name" value="RNA POLYMERASE-ASSOCIATED PROTEIN CTR9"/>
    <property type="match status" value="1"/>
</dbReference>
<dbReference type="InterPro" id="IPR031101">
    <property type="entry name" value="Ctr9"/>
</dbReference>
<feature type="compositionally biased region" description="Basic and acidic residues" evidence="5">
    <location>
        <begin position="1290"/>
        <end position="1301"/>
    </location>
</feature>
<feature type="repeat" description="TPR" evidence="3">
    <location>
        <begin position="657"/>
        <end position="690"/>
    </location>
</feature>
<dbReference type="PROSITE" id="PS50005">
    <property type="entry name" value="TPR"/>
    <property type="match status" value="5"/>
</dbReference>
<evidence type="ECO:0000256" key="1">
    <source>
        <dbReference type="ARBA" id="ARBA00022737"/>
    </source>
</evidence>
<dbReference type="GO" id="GO:0000993">
    <property type="term" value="F:RNA polymerase II complex binding"/>
    <property type="evidence" value="ECO:0007669"/>
    <property type="project" value="TreeGrafter"/>
</dbReference>
<protein>
    <submittedName>
        <fullName evidence="6">Uncharacterized protein</fullName>
    </submittedName>
</protein>
<dbReference type="SMART" id="SM00028">
    <property type="entry name" value="TPR"/>
    <property type="match status" value="11"/>
</dbReference>
<feature type="compositionally biased region" description="Low complexity" evidence="5">
    <location>
        <begin position="1205"/>
        <end position="1214"/>
    </location>
</feature>
<feature type="repeat" description="TPR" evidence="3">
    <location>
        <begin position="892"/>
        <end position="925"/>
    </location>
</feature>
<sequence>MSKPSRTAWRRAACLSFNTFALACVPTALPRLDFVEVLLLETAQLMKNWATTSSQSSTILERLINNKLRILYARPDREQQLVGAAEGVENVVLDYDTKQRLLSEIVRDAEKLCDLVNDLERIAGKFRTAKTRVESWVKLYPNPGPIAANILNTLSDALPDVIRMYEREVNARKAGLADLGQWEHRDVFTAVALTFKYEPFIDSNILSRLYALEIIEISFDALPEGDEVLEILRAEKASLHFWIDLGLEYYRCGRVEDFVRLLEVSGSEASLDYPEVENDQMRALDILAAYYVKLGHKERTSKERKRDLFSKATLLYTTADRIKMYDMPHLTGRAYFCLVEARASKVDQADQQFNFVLKQDAYDIPAMMGKAIIAFSKQDYKTALYFLKRALRQKPDGPADMRVGIGYCLARLGLTDKARIAFERALELQNDNVCALSALAILDYNTHTVEGAQSAVACLGQAYSLEPENPVVLVHLANHFFFKGEMGKVERLAWHAMNMTESDEIKAEACYILARYFHFNRDYEKAFKYYYQATTLNHPTFVLPQYGLGQLYIMRGEYNQAIAAFEVVLKSMPNNIDTMKVLSALYAHTDPGNQERQDKAREMLSKVLEVTPNDVEVLIDLAQLLEGVDPQRSLTLYENACDLIKTSEDGLQIDPPAAILNNIGALHMTLENYERAKEYFEAAEAKLQEDLEGDLCDSKLSSYVITMRYNLARCLEHLCLFEDAEVLYKGILREQENYTDCYLRLGCLARDRGQIYESSVWFKEAMSVDQNNADSWVLIGNLHMSKHEWGPGQKKFEQVLNKMDKEDAYSWVSLGNVWMEMLFNLGRKKTDDQAQEEKYKERALQMFGKALKIEPKNIWAANGIGCVLASKGMWQDARDIFAQVREATSEFEDVWINIAHVYIELGQYVPALQMYSNAMKKFEREQDHQCLLYLARAYYKAGKLTESLQTLEKAMFEAPDSVLIKFNYAFILKLTATEVLQEVKSTAVQVRGAMEDLKTAERMFSYVSGNKDETLSGVRYVSRTLAGEEARACGDLLKQAQTYLVRAQQRDEEDERQRAKQHAEREALRQKMAQEIAERERELRDKQASMANMRNEYVQMTKNLLRIPELVEEKKSRGGGGGGRRRKGEAGDEFVNDSSDMGSWHGGEGGEGGGGERRKKDKSAKKASRKRREKRAAGGSGSEGEEEARERRRRKKEAAERKAQAKLSQKQQAKIKSRAFLSSDDDSSDGAPVRVPEDVGEDSPRPPRISDSEDTDDSAPRQRRKKNVMDSDDEQSDSGSGGGPIIGASDSDHEAPARKSPESGADSGSDTSPRKKKKQIQSDDDKDTDDSASNSCSRVAGRLAQFRVSTTQIVWISMDNDSSSDDVVLTRQ</sequence>
<reference evidence="6 7" key="1">
    <citation type="submission" date="2013-05" db="EMBL/GenBank/DDBJ databases">
        <title>Draft genome of the parasitic nematode Anyclostoma ceylanicum.</title>
        <authorList>
            <person name="Mitreva M."/>
        </authorList>
    </citation>
    <scope>NUCLEOTIDE SEQUENCE [LARGE SCALE GENOMIC DNA]</scope>
</reference>
<dbReference type="GO" id="GO:0016593">
    <property type="term" value="C:Cdc73/Paf1 complex"/>
    <property type="evidence" value="ECO:0007669"/>
    <property type="project" value="TreeGrafter"/>
</dbReference>
<evidence type="ECO:0000256" key="2">
    <source>
        <dbReference type="ARBA" id="ARBA00022803"/>
    </source>
</evidence>
<accession>A0A0D6LXG2</accession>
<feature type="compositionally biased region" description="Gly residues" evidence="5">
    <location>
        <begin position="1144"/>
        <end position="1153"/>
    </location>
</feature>
<feature type="repeat" description="TPR" evidence="3">
    <location>
        <begin position="928"/>
        <end position="961"/>
    </location>
</feature>
<dbReference type="SMART" id="SM00671">
    <property type="entry name" value="SEL1"/>
    <property type="match status" value="2"/>
</dbReference>
<dbReference type="GO" id="GO:0006368">
    <property type="term" value="P:transcription elongation by RNA polymerase II"/>
    <property type="evidence" value="ECO:0007669"/>
    <property type="project" value="TreeGrafter"/>
</dbReference>
<evidence type="ECO:0000256" key="5">
    <source>
        <dbReference type="SAM" id="MobiDB-lite"/>
    </source>
</evidence>
<feature type="region of interest" description="Disordered" evidence="5">
    <location>
        <begin position="1109"/>
        <end position="1344"/>
    </location>
</feature>
<dbReference type="PANTHER" id="PTHR14027:SF2">
    <property type="entry name" value="RNA POLYMERASE-ASSOCIATED PROTEIN CTR9 HOMOLOG"/>
    <property type="match status" value="1"/>
</dbReference>
<keyword evidence="1" id="KW-0677">Repeat</keyword>
<evidence type="ECO:0000313" key="6">
    <source>
        <dbReference type="EMBL" id="EPB76524.1"/>
    </source>
</evidence>
<feature type="coiled-coil region" evidence="4">
    <location>
        <begin position="1046"/>
        <end position="1103"/>
    </location>
</feature>
<dbReference type="InterPro" id="IPR019734">
    <property type="entry name" value="TPR_rpt"/>
</dbReference>
<dbReference type="EMBL" id="KE124862">
    <property type="protein sequence ID" value="EPB76524.1"/>
    <property type="molecule type" value="Genomic_DNA"/>
</dbReference>
<evidence type="ECO:0000313" key="7">
    <source>
        <dbReference type="Proteomes" id="UP000054495"/>
    </source>
</evidence>